<organism evidence="2 3">
    <name type="scientific">Phtheirospermum japonicum</name>
    <dbReference type="NCBI Taxonomy" id="374723"/>
    <lineage>
        <taxon>Eukaryota</taxon>
        <taxon>Viridiplantae</taxon>
        <taxon>Streptophyta</taxon>
        <taxon>Embryophyta</taxon>
        <taxon>Tracheophyta</taxon>
        <taxon>Spermatophyta</taxon>
        <taxon>Magnoliopsida</taxon>
        <taxon>eudicotyledons</taxon>
        <taxon>Gunneridae</taxon>
        <taxon>Pentapetalae</taxon>
        <taxon>asterids</taxon>
        <taxon>lamiids</taxon>
        <taxon>Lamiales</taxon>
        <taxon>Orobanchaceae</taxon>
        <taxon>Orobanchaceae incertae sedis</taxon>
        <taxon>Phtheirospermum</taxon>
    </lineage>
</organism>
<dbReference type="AlphaFoldDB" id="A0A830CKZ2"/>
<accession>A0A830CKZ2</accession>
<evidence type="ECO:0000313" key="3">
    <source>
        <dbReference type="Proteomes" id="UP000653305"/>
    </source>
</evidence>
<feature type="region of interest" description="Disordered" evidence="1">
    <location>
        <begin position="88"/>
        <end position="119"/>
    </location>
</feature>
<name>A0A830CKZ2_9LAMI</name>
<reference evidence="2" key="1">
    <citation type="submission" date="2020-07" db="EMBL/GenBank/DDBJ databases">
        <title>Ethylene signaling mediates host invasion by parasitic plants.</title>
        <authorList>
            <person name="Yoshida S."/>
        </authorList>
    </citation>
    <scope>NUCLEOTIDE SEQUENCE</scope>
    <source>
        <strain evidence="2">Okayama</strain>
    </source>
</reference>
<dbReference type="EMBL" id="BMAC01000600">
    <property type="protein sequence ID" value="GFP99996.1"/>
    <property type="molecule type" value="Genomic_DNA"/>
</dbReference>
<feature type="region of interest" description="Disordered" evidence="1">
    <location>
        <begin position="47"/>
        <end position="73"/>
    </location>
</feature>
<protein>
    <submittedName>
        <fullName evidence="2">Uncharacterized protein</fullName>
    </submittedName>
</protein>
<feature type="compositionally biased region" description="Acidic residues" evidence="1">
    <location>
        <begin position="88"/>
        <end position="104"/>
    </location>
</feature>
<comment type="caution">
    <text evidence="2">The sequence shown here is derived from an EMBL/GenBank/DDBJ whole genome shotgun (WGS) entry which is preliminary data.</text>
</comment>
<evidence type="ECO:0000256" key="1">
    <source>
        <dbReference type="SAM" id="MobiDB-lite"/>
    </source>
</evidence>
<evidence type="ECO:0000313" key="2">
    <source>
        <dbReference type="EMBL" id="GFP99996.1"/>
    </source>
</evidence>
<dbReference type="Proteomes" id="UP000653305">
    <property type="component" value="Unassembled WGS sequence"/>
</dbReference>
<keyword evidence="3" id="KW-1185">Reference proteome</keyword>
<gene>
    <name evidence="2" type="ORF">PHJA_002143700</name>
</gene>
<sequence length="151" mass="17717">MYNKILKDRHLKRKALTIEQEPMAVSEQTQLDDEYVAEWVVEYVGDDDQENVDGGGLEVENKKRKKQNTSWNKGKWNGKKKGMHFVDKEDEWEDVESGEDEEEDRAVRYADDSNDDPLSVDEEEMKDMASVMNLVLLIRIDFDVFILDMYC</sequence>
<proteinExistence type="predicted"/>